<organism evidence="2 3">
    <name type="scientific">Plasmopara halstedii</name>
    <name type="common">Downy mildew of sunflower</name>
    <dbReference type="NCBI Taxonomy" id="4781"/>
    <lineage>
        <taxon>Eukaryota</taxon>
        <taxon>Sar</taxon>
        <taxon>Stramenopiles</taxon>
        <taxon>Oomycota</taxon>
        <taxon>Peronosporomycetes</taxon>
        <taxon>Peronosporales</taxon>
        <taxon>Peronosporaceae</taxon>
        <taxon>Plasmopara</taxon>
    </lineage>
</organism>
<protein>
    <submittedName>
        <fullName evidence="2">Uncharacterized protein</fullName>
    </submittedName>
</protein>
<reference evidence="3" key="1">
    <citation type="submission" date="2014-09" db="EMBL/GenBank/DDBJ databases">
        <authorList>
            <person name="Sharma Rahul"/>
            <person name="Thines Marco"/>
        </authorList>
    </citation>
    <scope>NUCLEOTIDE SEQUENCE [LARGE SCALE GENOMIC DNA]</scope>
</reference>
<feature type="region of interest" description="Disordered" evidence="1">
    <location>
        <begin position="28"/>
        <end position="65"/>
    </location>
</feature>
<evidence type="ECO:0000256" key="1">
    <source>
        <dbReference type="SAM" id="MobiDB-lite"/>
    </source>
</evidence>
<dbReference type="RefSeq" id="XP_024575682.1">
    <property type="nucleotide sequence ID" value="XM_024724846.1"/>
</dbReference>
<proteinExistence type="predicted"/>
<dbReference type="AlphaFoldDB" id="A0A0P1AE90"/>
<accession>A0A0P1AE90</accession>
<evidence type="ECO:0000313" key="2">
    <source>
        <dbReference type="EMBL" id="CEG39313.1"/>
    </source>
</evidence>
<sequence length="65" mass="7356">MVRGSEGYLQVGDHSIQILAECIRGNKRSVSTGKQSQQQNNACDQECMLQPEHVDDTERSRDQLH</sequence>
<keyword evidence="3" id="KW-1185">Reference proteome</keyword>
<dbReference type="EMBL" id="CCYD01000409">
    <property type="protein sequence ID" value="CEG39313.1"/>
    <property type="molecule type" value="Genomic_DNA"/>
</dbReference>
<feature type="compositionally biased region" description="Basic and acidic residues" evidence="1">
    <location>
        <begin position="52"/>
        <end position="65"/>
    </location>
</feature>
<name>A0A0P1AE90_PLAHL</name>
<dbReference type="Proteomes" id="UP000054928">
    <property type="component" value="Unassembled WGS sequence"/>
</dbReference>
<evidence type="ECO:0000313" key="3">
    <source>
        <dbReference type="Proteomes" id="UP000054928"/>
    </source>
</evidence>
<dbReference type="GeneID" id="36404417"/>
<feature type="compositionally biased region" description="Polar residues" evidence="1">
    <location>
        <begin position="28"/>
        <end position="43"/>
    </location>
</feature>